<feature type="chain" id="PRO_5045286097" evidence="2">
    <location>
        <begin position="22"/>
        <end position="439"/>
    </location>
</feature>
<proteinExistence type="predicted"/>
<sequence length="439" mass="46295">MLTNKLSLAVLLATLSSIALTGCGGSSSSSSSDNADGTGNGNDTPQNQDDTPVALTTYTDLSWSVGSDELVGLTYPQGAQNGPLVALKRSTASDSSVTHTLMLAQSATKEFTAVDGLTLSSNYYRDVLALPVSGTFEGTEVSTVLIATCGYAEASLLEGGTEPEPESSAMAVALEPTPAETVDPATLEIYLPGTDVSYSTDFEDNGESLIDCHSMGGLSVFDTASKGGSSYSVNFYVSGQKNDGKFGLFEVSVEYDYSQNEITEAEVYEEDNMSFFFTAVEVDPEDDYFFTINVEGNTYLLDDFESKSTVLEFNGNPFTADTSEGADILDLVYSGDDLFAVSADAGLVGADFTGKAYVLLSGGDFTHCADQLAVNGTTLWCHDSTDEGKLIEFTAPDVPQSQAPEVVAVSQRSVNKVSKEEAEQIKAELEGAGAEVEVK</sequence>
<dbReference type="Proteomes" id="UP000714380">
    <property type="component" value="Unassembled WGS sequence"/>
</dbReference>
<feature type="region of interest" description="Disordered" evidence="1">
    <location>
        <begin position="22"/>
        <end position="52"/>
    </location>
</feature>
<evidence type="ECO:0000313" key="3">
    <source>
        <dbReference type="EMBL" id="MCA6062188.1"/>
    </source>
</evidence>
<name>A0ABS7ZKG3_9GAMM</name>
<feature type="signal peptide" evidence="2">
    <location>
        <begin position="1"/>
        <end position="21"/>
    </location>
</feature>
<dbReference type="EMBL" id="JAEDAH010000005">
    <property type="protein sequence ID" value="MCA6062188.1"/>
    <property type="molecule type" value="Genomic_DNA"/>
</dbReference>
<keyword evidence="4" id="KW-1185">Reference proteome</keyword>
<dbReference type="InterPro" id="IPR014719">
    <property type="entry name" value="Ribosomal_bL12_C/ClpS-like"/>
</dbReference>
<organism evidence="3 4">
    <name type="scientific">Thalassolituus marinus</name>
    <dbReference type="NCBI Taxonomy" id="671053"/>
    <lineage>
        <taxon>Bacteria</taxon>
        <taxon>Pseudomonadati</taxon>
        <taxon>Pseudomonadota</taxon>
        <taxon>Gammaproteobacteria</taxon>
        <taxon>Oceanospirillales</taxon>
        <taxon>Oceanospirillaceae</taxon>
        <taxon>Thalassolituus</taxon>
    </lineage>
</organism>
<evidence type="ECO:0000256" key="1">
    <source>
        <dbReference type="SAM" id="MobiDB-lite"/>
    </source>
</evidence>
<evidence type="ECO:0000313" key="4">
    <source>
        <dbReference type="Proteomes" id="UP000714380"/>
    </source>
</evidence>
<dbReference type="PROSITE" id="PS51257">
    <property type="entry name" value="PROKAR_LIPOPROTEIN"/>
    <property type="match status" value="1"/>
</dbReference>
<reference evidence="3 4" key="1">
    <citation type="submission" date="2020-12" db="EMBL/GenBank/DDBJ databases">
        <title>Novel Thalassolituus-related marine hydrocarbonoclastic bacteria mediated algae-derived hydrocarbons mineralization in twilight zone of the northern South China Sea.</title>
        <authorList>
            <person name="Dong C."/>
        </authorList>
    </citation>
    <scope>NUCLEOTIDE SEQUENCE [LARGE SCALE GENOMIC DNA]</scope>
    <source>
        <strain evidence="3 4">IMCC1826</strain>
    </source>
</reference>
<keyword evidence="2" id="KW-0732">Signal</keyword>
<protein>
    <submittedName>
        <fullName evidence="3">Ribosomal protein L7/L12</fullName>
    </submittedName>
</protein>
<comment type="caution">
    <text evidence="3">The sequence shown here is derived from an EMBL/GenBank/DDBJ whole genome shotgun (WGS) entry which is preliminary data.</text>
</comment>
<dbReference type="SUPFAM" id="SSF54736">
    <property type="entry name" value="ClpS-like"/>
    <property type="match status" value="1"/>
</dbReference>
<feature type="compositionally biased region" description="Low complexity" evidence="1">
    <location>
        <begin position="22"/>
        <end position="44"/>
    </location>
</feature>
<keyword evidence="3" id="KW-0689">Ribosomal protein</keyword>
<dbReference type="RefSeq" id="WP_225670886.1">
    <property type="nucleotide sequence ID" value="NZ_JAEDAH010000005.1"/>
</dbReference>
<dbReference type="GO" id="GO:0005840">
    <property type="term" value="C:ribosome"/>
    <property type="evidence" value="ECO:0007669"/>
    <property type="project" value="UniProtKB-KW"/>
</dbReference>
<gene>
    <name evidence="3" type="ORF">I9W95_01065</name>
</gene>
<dbReference type="Gene3D" id="3.30.1390.10">
    <property type="match status" value="1"/>
</dbReference>
<evidence type="ECO:0000256" key="2">
    <source>
        <dbReference type="SAM" id="SignalP"/>
    </source>
</evidence>
<keyword evidence="3" id="KW-0687">Ribonucleoprotein</keyword>
<accession>A0ABS7ZKG3</accession>